<name>A0A1V8TE44_9PEZI</name>
<protein>
    <submittedName>
        <fullName evidence="2">Uncharacterized protein</fullName>
    </submittedName>
</protein>
<dbReference type="InParanoid" id="A0A1V8TE44"/>
<gene>
    <name evidence="2" type="ORF">B0A48_04910</name>
</gene>
<keyword evidence="3" id="KW-1185">Reference proteome</keyword>
<dbReference type="EMBL" id="NAJO01000010">
    <property type="protein sequence ID" value="OQO09508.1"/>
    <property type="molecule type" value="Genomic_DNA"/>
</dbReference>
<sequence>MAAYPNNNAAFFDGAQHNTKPVNNNNSMNTDHSSQDTTINSFTLSNTSMADFDMPTGTTLSNTYTTDNNPNQPLIDEIVRNPDQYLFQKFENFKTNAKKGKVLKAATQKKKVAKTRGGGAS</sequence>
<evidence type="ECO:0000313" key="2">
    <source>
        <dbReference type="EMBL" id="OQO09508.1"/>
    </source>
</evidence>
<proteinExistence type="predicted"/>
<dbReference type="AlphaFoldDB" id="A0A1V8TE44"/>
<evidence type="ECO:0000256" key="1">
    <source>
        <dbReference type="SAM" id="MobiDB-lite"/>
    </source>
</evidence>
<feature type="region of interest" description="Disordered" evidence="1">
    <location>
        <begin position="1"/>
        <end position="71"/>
    </location>
</feature>
<dbReference type="Proteomes" id="UP000192596">
    <property type="component" value="Unassembled WGS sequence"/>
</dbReference>
<evidence type="ECO:0000313" key="3">
    <source>
        <dbReference type="Proteomes" id="UP000192596"/>
    </source>
</evidence>
<reference evidence="3" key="1">
    <citation type="submission" date="2017-03" db="EMBL/GenBank/DDBJ databases">
        <title>Genomes of endolithic fungi from Antarctica.</title>
        <authorList>
            <person name="Coleine C."/>
            <person name="Masonjones S."/>
            <person name="Stajich J.E."/>
        </authorList>
    </citation>
    <scope>NUCLEOTIDE SEQUENCE [LARGE SCALE GENOMIC DNA]</scope>
    <source>
        <strain evidence="3">CCFEE 5527</strain>
    </source>
</reference>
<feature type="compositionally biased region" description="Polar residues" evidence="1">
    <location>
        <begin position="56"/>
        <end position="71"/>
    </location>
</feature>
<organism evidence="2 3">
    <name type="scientific">Cryoendolithus antarcticus</name>
    <dbReference type="NCBI Taxonomy" id="1507870"/>
    <lineage>
        <taxon>Eukaryota</taxon>
        <taxon>Fungi</taxon>
        <taxon>Dikarya</taxon>
        <taxon>Ascomycota</taxon>
        <taxon>Pezizomycotina</taxon>
        <taxon>Dothideomycetes</taxon>
        <taxon>Dothideomycetidae</taxon>
        <taxon>Cladosporiales</taxon>
        <taxon>Cladosporiaceae</taxon>
        <taxon>Cryoendolithus</taxon>
    </lineage>
</organism>
<feature type="compositionally biased region" description="Polar residues" evidence="1">
    <location>
        <begin position="16"/>
        <end position="49"/>
    </location>
</feature>
<accession>A0A1V8TE44</accession>
<comment type="caution">
    <text evidence="2">The sequence shown here is derived from an EMBL/GenBank/DDBJ whole genome shotgun (WGS) entry which is preliminary data.</text>
</comment>